<organism evidence="2 3">
    <name type="scientific">Rhynchophorus ferrugineus</name>
    <name type="common">Red palm weevil</name>
    <name type="synonym">Curculio ferrugineus</name>
    <dbReference type="NCBI Taxonomy" id="354439"/>
    <lineage>
        <taxon>Eukaryota</taxon>
        <taxon>Metazoa</taxon>
        <taxon>Ecdysozoa</taxon>
        <taxon>Arthropoda</taxon>
        <taxon>Hexapoda</taxon>
        <taxon>Insecta</taxon>
        <taxon>Pterygota</taxon>
        <taxon>Neoptera</taxon>
        <taxon>Endopterygota</taxon>
        <taxon>Coleoptera</taxon>
        <taxon>Polyphaga</taxon>
        <taxon>Cucujiformia</taxon>
        <taxon>Curculionidae</taxon>
        <taxon>Dryophthorinae</taxon>
        <taxon>Rhynchophorus</taxon>
    </lineage>
</organism>
<accession>A0A834I0C8</accession>
<evidence type="ECO:0000256" key="1">
    <source>
        <dbReference type="SAM" id="MobiDB-lite"/>
    </source>
</evidence>
<dbReference type="EMBL" id="JAACXV010013857">
    <property type="protein sequence ID" value="KAF7272075.1"/>
    <property type="molecule type" value="Genomic_DNA"/>
</dbReference>
<evidence type="ECO:0000313" key="2">
    <source>
        <dbReference type="EMBL" id="KAF7272075.1"/>
    </source>
</evidence>
<reference evidence="2" key="1">
    <citation type="submission" date="2020-08" db="EMBL/GenBank/DDBJ databases">
        <title>Genome sequencing and assembly of the red palm weevil Rhynchophorus ferrugineus.</title>
        <authorList>
            <person name="Dias G.B."/>
            <person name="Bergman C.M."/>
            <person name="Manee M."/>
        </authorList>
    </citation>
    <scope>NUCLEOTIDE SEQUENCE</scope>
    <source>
        <strain evidence="2">AA-2017</strain>
        <tissue evidence="2">Whole larva</tissue>
    </source>
</reference>
<feature type="compositionally biased region" description="Basic residues" evidence="1">
    <location>
        <begin position="7"/>
        <end position="17"/>
    </location>
</feature>
<dbReference type="AlphaFoldDB" id="A0A834I0C8"/>
<keyword evidence="3" id="KW-1185">Reference proteome</keyword>
<sequence>MFAALGSRRKSLSHPRQGKYLPSAPYTLRRRRPPSPMVDRSSSSWHSSAEGRGCTSVSNYPITWAQWGHRQGTAPVLLLLTFVAPGASSARTPPRTTPRAATPVAQ</sequence>
<evidence type="ECO:0000313" key="3">
    <source>
        <dbReference type="Proteomes" id="UP000625711"/>
    </source>
</evidence>
<gene>
    <name evidence="2" type="ORF">GWI33_015107</name>
</gene>
<dbReference type="Proteomes" id="UP000625711">
    <property type="component" value="Unassembled WGS sequence"/>
</dbReference>
<name>A0A834I0C8_RHYFE</name>
<proteinExistence type="predicted"/>
<feature type="region of interest" description="Disordered" evidence="1">
    <location>
        <begin position="1"/>
        <end position="53"/>
    </location>
</feature>
<protein>
    <submittedName>
        <fullName evidence="2">Uncharacterized protein</fullName>
    </submittedName>
</protein>
<comment type="caution">
    <text evidence="2">The sequence shown here is derived from an EMBL/GenBank/DDBJ whole genome shotgun (WGS) entry which is preliminary data.</text>
</comment>
<feature type="region of interest" description="Disordered" evidence="1">
    <location>
        <begin position="87"/>
        <end position="106"/>
    </location>
</feature>